<protein>
    <recommendedName>
        <fullName evidence="3">UspA domain-containing protein</fullName>
    </recommendedName>
</protein>
<gene>
    <name evidence="1" type="ORF">LE190_05085</name>
</gene>
<dbReference type="EMBL" id="JAHYBX010000001">
    <property type="protein sequence ID" value="MCA1855298.1"/>
    <property type="molecule type" value="Genomic_DNA"/>
</dbReference>
<organism evidence="1 2">
    <name type="scientific">Massilia hydrophila</name>
    <dbReference type="NCBI Taxonomy" id="3044279"/>
    <lineage>
        <taxon>Bacteria</taxon>
        <taxon>Pseudomonadati</taxon>
        <taxon>Pseudomonadota</taxon>
        <taxon>Betaproteobacteria</taxon>
        <taxon>Burkholderiales</taxon>
        <taxon>Oxalobacteraceae</taxon>
        <taxon>Telluria group</taxon>
        <taxon>Massilia</taxon>
    </lineage>
</organism>
<dbReference type="RefSeq" id="WP_225237662.1">
    <property type="nucleotide sequence ID" value="NZ_JAHYBX010000001.1"/>
</dbReference>
<keyword evidence="2" id="KW-1185">Reference proteome</keyword>
<accession>A0ABS7Y7G7</accession>
<sequence length="209" mass="22169">MRHNAERALGALRVSDGGARPVLLVRSSLPRPYRGGHALFPTDLSRSSLDNLRRAMGMLPPMRFTLLHGCRVSGEGSMRAAGVGDAALDACRRRSEAAARAAGQRFAAQLEEGEVRPMLALQRQPWHAVVAGHAAMARPDVLVLSQAASGPWAAWRWRAHVRALLARTGCDLLLLPCVRGPNPGLRPVSLLSASPALAGKGIVCGPSST</sequence>
<evidence type="ECO:0008006" key="3">
    <source>
        <dbReference type="Google" id="ProtNLM"/>
    </source>
</evidence>
<dbReference type="Gene3D" id="3.40.50.12370">
    <property type="match status" value="1"/>
</dbReference>
<evidence type="ECO:0000313" key="1">
    <source>
        <dbReference type="EMBL" id="MCA1855298.1"/>
    </source>
</evidence>
<dbReference type="SUPFAM" id="SSF52402">
    <property type="entry name" value="Adenine nucleotide alpha hydrolases-like"/>
    <property type="match status" value="1"/>
</dbReference>
<dbReference type="Proteomes" id="UP001198602">
    <property type="component" value="Unassembled WGS sequence"/>
</dbReference>
<name>A0ABS7Y7G7_9BURK</name>
<proteinExistence type="predicted"/>
<evidence type="ECO:0000313" key="2">
    <source>
        <dbReference type="Proteomes" id="UP001198602"/>
    </source>
</evidence>
<reference evidence="1 2" key="1">
    <citation type="submission" date="2021-07" db="EMBL/GenBank/DDBJ databases">
        <title>Characterization of Violacein-producing bacteria and related species.</title>
        <authorList>
            <person name="Wilson H.S."/>
            <person name="De Leon M.E."/>
        </authorList>
    </citation>
    <scope>NUCLEOTIDE SEQUENCE [LARGE SCALE GENOMIC DNA]</scope>
    <source>
        <strain evidence="1 2">HSC-2F05</strain>
    </source>
</reference>
<comment type="caution">
    <text evidence="1">The sequence shown here is derived from an EMBL/GenBank/DDBJ whole genome shotgun (WGS) entry which is preliminary data.</text>
</comment>